<evidence type="ECO:0000256" key="1">
    <source>
        <dbReference type="SAM" id="MobiDB-lite"/>
    </source>
</evidence>
<feature type="compositionally biased region" description="Polar residues" evidence="1">
    <location>
        <begin position="400"/>
        <end position="415"/>
    </location>
</feature>
<dbReference type="InterPro" id="IPR003593">
    <property type="entry name" value="AAA+_ATPase"/>
</dbReference>
<evidence type="ECO:0000259" key="2">
    <source>
        <dbReference type="SMART" id="SM00382"/>
    </source>
</evidence>
<dbReference type="GO" id="GO:0004386">
    <property type="term" value="F:helicase activity"/>
    <property type="evidence" value="ECO:0007669"/>
    <property type="project" value="UniProtKB-KW"/>
</dbReference>
<keyword evidence="3" id="KW-0378">Hydrolase</keyword>
<feature type="region of interest" description="Disordered" evidence="1">
    <location>
        <begin position="400"/>
        <end position="489"/>
    </location>
</feature>
<comment type="caution">
    <text evidence="3">The sequence shown here is derived from an EMBL/GenBank/DDBJ whole genome shotgun (WGS) entry which is preliminary data.</text>
</comment>
<evidence type="ECO:0000313" key="3">
    <source>
        <dbReference type="EMBL" id="MBU3028960.1"/>
    </source>
</evidence>
<feature type="compositionally biased region" description="Low complexity" evidence="1">
    <location>
        <begin position="424"/>
        <end position="434"/>
    </location>
</feature>
<dbReference type="Proteomes" id="UP001166191">
    <property type="component" value="Unassembled WGS sequence"/>
</dbReference>
<name>A0ABS6AH00_9RHOB</name>
<protein>
    <submittedName>
        <fullName evidence="3">Helicase RepA family protein</fullName>
    </submittedName>
</protein>
<dbReference type="CDD" id="cd01125">
    <property type="entry name" value="RepA_RSF1010_like"/>
    <property type="match status" value="1"/>
</dbReference>
<accession>A0ABS6AH00</accession>
<organism evidence="3 4">
    <name type="scientific">Paracoccus marinaquae</name>
    <dbReference type="NCBI Taxonomy" id="2841926"/>
    <lineage>
        <taxon>Bacteria</taxon>
        <taxon>Pseudomonadati</taxon>
        <taxon>Pseudomonadota</taxon>
        <taxon>Alphaproteobacteria</taxon>
        <taxon>Rhodobacterales</taxon>
        <taxon>Paracoccaceae</taxon>
        <taxon>Paracoccus</taxon>
    </lineage>
</organism>
<evidence type="ECO:0000313" key="4">
    <source>
        <dbReference type="Proteomes" id="UP001166191"/>
    </source>
</evidence>
<gene>
    <name evidence="3" type="ORF">KNW02_02370</name>
</gene>
<proteinExistence type="predicted"/>
<dbReference type="SMART" id="SM00382">
    <property type="entry name" value="AAA"/>
    <property type="match status" value="1"/>
</dbReference>
<dbReference type="Pfam" id="PF13481">
    <property type="entry name" value="AAA_25"/>
    <property type="match status" value="1"/>
</dbReference>
<feature type="domain" description="AAA+ ATPase" evidence="2">
    <location>
        <begin position="59"/>
        <end position="245"/>
    </location>
</feature>
<dbReference type="InterPro" id="IPR038724">
    <property type="entry name" value="RepA"/>
</dbReference>
<sequence>MTVFQQMGDLDAQHRADMGFDSRSRLTGRTADLSAAIMPLARIKADLRSRYLVKGWLDRGAFSVVYGQSNVGKTFFAMDLALHIAAGEDWHGSRVPTDDKFAGPVLYVAAEGGRGIRSRIEAMRRHNPDLMGRIEAGGHLSILSAPLDLCTAEDAKYLVEAIREGFKAMPALIVIDTLARVMGSGDENSAKDMGQLVRSVDDIRAATGAHVMVVHHSGKDESKGARGSGSLRAAADTEIELTRNDGIVQAEARKQRDLPCDSVFAYSLKLVHIGFDEDGDQVASAVVVPAEPVAKKVRLTGTDKIALQALDDCVRDHGQKMSSDNYPRNRRCISLEKWREYCDRHSLSSGESDSAKRVAFHKVKNRLQEKEVVRIIDGWLWKVAPDDAPLPALPTVTKETVNASESGQSSVTGVTSPLKGGNAVTETPPVNEVTTSDRDRYQESDPVTVTPSPQREPQRFTDEAISTGAQSAADDFEAMNDPNNSEAWQ</sequence>
<keyword evidence="3" id="KW-0347">Helicase</keyword>
<keyword evidence="4" id="KW-1185">Reference proteome</keyword>
<dbReference type="EMBL" id="JAHKNG010000002">
    <property type="protein sequence ID" value="MBU3028960.1"/>
    <property type="molecule type" value="Genomic_DNA"/>
</dbReference>
<dbReference type="RefSeq" id="WP_216031651.1">
    <property type="nucleotide sequence ID" value="NZ_JAHKNG010000002.1"/>
</dbReference>
<feature type="compositionally biased region" description="Polar residues" evidence="1">
    <location>
        <begin position="445"/>
        <end position="455"/>
    </location>
</feature>
<keyword evidence="3" id="KW-0067">ATP-binding</keyword>
<keyword evidence="3" id="KW-0547">Nucleotide-binding</keyword>
<reference evidence="3" key="1">
    <citation type="submission" date="2021-06" db="EMBL/GenBank/DDBJ databases">
        <title>Paracoccus bacterium XHP0099 sp. nov., isolated from the surface waters of the Yellow Sea.</title>
        <authorList>
            <person name="Xue H."/>
            <person name="Zhang D."/>
        </authorList>
    </citation>
    <scope>NUCLEOTIDE SEQUENCE</scope>
    <source>
        <strain evidence="3">XHP0099</strain>
    </source>
</reference>